<accession>A0ABW1JZQ3</accession>
<reference evidence="2" key="1">
    <citation type="journal article" date="2019" name="Int. J. Syst. Evol. Microbiol.">
        <title>The Global Catalogue of Microorganisms (GCM) 10K type strain sequencing project: providing services to taxonomists for standard genome sequencing and annotation.</title>
        <authorList>
            <consortium name="The Broad Institute Genomics Platform"/>
            <consortium name="The Broad Institute Genome Sequencing Center for Infectious Disease"/>
            <person name="Wu L."/>
            <person name="Ma J."/>
        </authorList>
    </citation>
    <scope>NUCLEOTIDE SEQUENCE [LARGE SCALE GENOMIC DNA]</scope>
    <source>
        <strain evidence="2">ZS-35-S2</strain>
    </source>
</reference>
<proteinExistence type="predicted"/>
<name>A0ABW1JZQ3_9ACTN</name>
<gene>
    <name evidence="1" type="ORF">ACFP2T_01845</name>
</gene>
<keyword evidence="2" id="KW-1185">Reference proteome</keyword>
<dbReference type="EMBL" id="JBHSPR010000001">
    <property type="protein sequence ID" value="MFC6014939.1"/>
    <property type="molecule type" value="Genomic_DNA"/>
</dbReference>
<dbReference type="RefSeq" id="WP_377416539.1">
    <property type="nucleotide sequence ID" value="NZ_JBHSPR010000001.1"/>
</dbReference>
<sequence>MIRRASRGVAVLAIGFGLLAGPLVAPSSAAPCPPGTEWDPIQRICIVIGPDLTVQP</sequence>
<dbReference type="Proteomes" id="UP001596203">
    <property type="component" value="Unassembled WGS sequence"/>
</dbReference>
<organism evidence="1 2">
    <name type="scientific">Plantactinospora solaniradicis</name>
    <dbReference type="NCBI Taxonomy" id="1723736"/>
    <lineage>
        <taxon>Bacteria</taxon>
        <taxon>Bacillati</taxon>
        <taxon>Actinomycetota</taxon>
        <taxon>Actinomycetes</taxon>
        <taxon>Micromonosporales</taxon>
        <taxon>Micromonosporaceae</taxon>
        <taxon>Plantactinospora</taxon>
    </lineage>
</organism>
<protein>
    <submittedName>
        <fullName evidence="1">Uncharacterized protein</fullName>
    </submittedName>
</protein>
<evidence type="ECO:0000313" key="2">
    <source>
        <dbReference type="Proteomes" id="UP001596203"/>
    </source>
</evidence>
<evidence type="ECO:0000313" key="1">
    <source>
        <dbReference type="EMBL" id="MFC6014939.1"/>
    </source>
</evidence>
<comment type="caution">
    <text evidence="1">The sequence shown here is derived from an EMBL/GenBank/DDBJ whole genome shotgun (WGS) entry which is preliminary data.</text>
</comment>